<reference evidence="2 3" key="2">
    <citation type="submission" date="2018-11" db="EMBL/GenBank/DDBJ databases">
        <authorList>
            <consortium name="Pathogen Informatics"/>
        </authorList>
    </citation>
    <scope>NUCLEOTIDE SEQUENCE [LARGE SCALE GENOMIC DNA]</scope>
</reference>
<gene>
    <name evidence="2" type="ORF">GPUH_LOCUS14044</name>
</gene>
<dbReference type="OrthoDB" id="5870089at2759"/>
<keyword evidence="1" id="KW-1133">Transmembrane helix</keyword>
<dbReference type="AlphaFoldDB" id="A0A183DZA3"/>
<reference evidence="4" key="1">
    <citation type="submission" date="2016-06" db="UniProtKB">
        <authorList>
            <consortium name="WormBaseParasite"/>
        </authorList>
    </citation>
    <scope>IDENTIFICATION</scope>
</reference>
<evidence type="ECO:0000256" key="1">
    <source>
        <dbReference type="SAM" id="Phobius"/>
    </source>
</evidence>
<organism evidence="4">
    <name type="scientific">Gongylonema pulchrum</name>
    <dbReference type="NCBI Taxonomy" id="637853"/>
    <lineage>
        <taxon>Eukaryota</taxon>
        <taxon>Metazoa</taxon>
        <taxon>Ecdysozoa</taxon>
        <taxon>Nematoda</taxon>
        <taxon>Chromadorea</taxon>
        <taxon>Rhabditida</taxon>
        <taxon>Spirurina</taxon>
        <taxon>Spiruromorpha</taxon>
        <taxon>Spiruroidea</taxon>
        <taxon>Gongylonematidae</taxon>
        <taxon>Gongylonema</taxon>
    </lineage>
</organism>
<keyword evidence="1" id="KW-0812">Transmembrane</keyword>
<dbReference type="EMBL" id="UYRT01080831">
    <property type="protein sequence ID" value="VDN23462.1"/>
    <property type="molecule type" value="Genomic_DNA"/>
</dbReference>
<proteinExistence type="predicted"/>
<feature type="transmembrane region" description="Helical" evidence="1">
    <location>
        <begin position="71"/>
        <end position="91"/>
    </location>
</feature>
<sequence>MELKSSNMRKICINSEPMPTTNVNNIAFKKQMDTERVTALLFAGGGERAGAAQCPTLPRAILGAARSRCPLWWWCIPVSALLFLTFSKTAAPLMRPAFALSWNVEWLGSFPVAGTDEDSVARRLDRFVPSQEPVAVQLFVSVSGVKVCASNDECASITSIT</sequence>
<evidence type="ECO:0000313" key="3">
    <source>
        <dbReference type="Proteomes" id="UP000271098"/>
    </source>
</evidence>
<protein>
    <submittedName>
        <fullName evidence="2 4">Uncharacterized protein</fullName>
    </submittedName>
</protein>
<dbReference type="Proteomes" id="UP000271098">
    <property type="component" value="Unassembled WGS sequence"/>
</dbReference>
<accession>A0A183DZA3</accession>
<evidence type="ECO:0000313" key="4">
    <source>
        <dbReference type="WBParaSite" id="GPUH_0001405901-mRNA-1"/>
    </source>
</evidence>
<evidence type="ECO:0000313" key="2">
    <source>
        <dbReference type="EMBL" id="VDN23462.1"/>
    </source>
</evidence>
<keyword evidence="3" id="KW-1185">Reference proteome</keyword>
<keyword evidence="1" id="KW-0472">Membrane</keyword>
<dbReference type="WBParaSite" id="GPUH_0001405901-mRNA-1">
    <property type="protein sequence ID" value="GPUH_0001405901-mRNA-1"/>
    <property type="gene ID" value="GPUH_0001405901"/>
</dbReference>
<name>A0A183DZA3_9BILA</name>